<dbReference type="GO" id="GO:0005737">
    <property type="term" value="C:cytoplasm"/>
    <property type="evidence" value="ECO:0007669"/>
    <property type="project" value="UniProtKB-SubCell"/>
</dbReference>
<dbReference type="InterPro" id="IPR003593">
    <property type="entry name" value="AAA+_ATPase"/>
</dbReference>
<dbReference type="InterPro" id="IPR013822">
    <property type="entry name" value="Signal_recog_particl_SRP54_hlx"/>
</dbReference>
<evidence type="ECO:0000256" key="8">
    <source>
        <dbReference type="ARBA" id="ARBA00048027"/>
    </source>
</evidence>
<organism evidence="11 12">
    <name type="scientific">Aminomonas paucivorans DSM 12260</name>
    <dbReference type="NCBI Taxonomy" id="584708"/>
    <lineage>
        <taxon>Bacteria</taxon>
        <taxon>Thermotogati</taxon>
        <taxon>Synergistota</taxon>
        <taxon>Synergistia</taxon>
        <taxon>Synergistales</taxon>
        <taxon>Synergistaceae</taxon>
        <taxon>Aminomonas</taxon>
    </lineage>
</organism>
<dbReference type="GO" id="GO:0005886">
    <property type="term" value="C:plasma membrane"/>
    <property type="evidence" value="ECO:0007669"/>
    <property type="project" value="UniProtKB-SubCell"/>
</dbReference>
<keyword evidence="12" id="KW-1185">Reference proteome</keyword>
<evidence type="ECO:0000256" key="1">
    <source>
        <dbReference type="ARBA" id="ARBA00022475"/>
    </source>
</evidence>
<comment type="function">
    <text evidence="9">Involved in targeting and insertion of nascent membrane proteins into the cytoplasmic membrane. Acts as a receptor for the complex formed by the signal recognition particle (SRP) and the ribosome-nascent chain (RNC).</text>
</comment>
<dbReference type="GO" id="GO:0005525">
    <property type="term" value="F:GTP binding"/>
    <property type="evidence" value="ECO:0007669"/>
    <property type="project" value="UniProtKB-UniRule"/>
</dbReference>
<feature type="binding site" evidence="9">
    <location>
        <begin position="111"/>
        <end position="118"/>
    </location>
    <ligand>
        <name>GTP</name>
        <dbReference type="ChEBI" id="CHEBI:37565"/>
    </ligand>
</feature>
<keyword evidence="4 9" id="KW-0378">Hydrolase</keyword>
<dbReference type="HOGENOM" id="CLU_009301_3_4_0"/>
<dbReference type="SMART" id="SM00382">
    <property type="entry name" value="AAA"/>
    <property type="match status" value="1"/>
</dbReference>
<dbReference type="NCBIfam" id="TIGR00064">
    <property type="entry name" value="ftsY"/>
    <property type="match status" value="1"/>
</dbReference>
<protein>
    <recommendedName>
        <fullName evidence="9">Signal recognition particle receptor FtsY</fullName>
        <shortName evidence="9">SRP receptor</shortName>
        <ecNumber evidence="9">3.6.5.4</ecNumber>
    </recommendedName>
</protein>
<dbReference type="PROSITE" id="PS00300">
    <property type="entry name" value="SRP54"/>
    <property type="match status" value="1"/>
</dbReference>
<evidence type="ECO:0000256" key="7">
    <source>
        <dbReference type="ARBA" id="ARBA00023170"/>
    </source>
</evidence>
<dbReference type="GO" id="GO:0005047">
    <property type="term" value="F:signal recognition particle binding"/>
    <property type="evidence" value="ECO:0007669"/>
    <property type="project" value="TreeGrafter"/>
</dbReference>
<evidence type="ECO:0000313" key="11">
    <source>
        <dbReference type="EMBL" id="EFQ23768.1"/>
    </source>
</evidence>
<comment type="catalytic activity">
    <reaction evidence="8 9">
        <text>GTP + H2O = GDP + phosphate + H(+)</text>
        <dbReference type="Rhea" id="RHEA:19669"/>
        <dbReference type="ChEBI" id="CHEBI:15377"/>
        <dbReference type="ChEBI" id="CHEBI:15378"/>
        <dbReference type="ChEBI" id="CHEBI:37565"/>
        <dbReference type="ChEBI" id="CHEBI:43474"/>
        <dbReference type="ChEBI" id="CHEBI:58189"/>
        <dbReference type="EC" id="3.6.5.4"/>
    </reaction>
</comment>
<comment type="similarity">
    <text evidence="9">Belongs to the GTP-binding SRP family. FtsY subfamily.</text>
</comment>
<dbReference type="Gene3D" id="1.20.120.140">
    <property type="entry name" value="Signal recognition particle SRP54, nucleotide-binding domain"/>
    <property type="match status" value="1"/>
</dbReference>
<feature type="domain" description="SRP54-type proteins GTP-binding" evidence="10">
    <location>
        <begin position="278"/>
        <end position="291"/>
    </location>
</feature>
<feature type="binding site" evidence="9">
    <location>
        <begin position="193"/>
        <end position="197"/>
    </location>
    <ligand>
        <name>GTP</name>
        <dbReference type="ChEBI" id="CHEBI:37565"/>
    </ligand>
</feature>
<dbReference type="EMBL" id="CM001022">
    <property type="protein sequence ID" value="EFQ23768.1"/>
    <property type="molecule type" value="Genomic_DNA"/>
</dbReference>
<dbReference type="Gene3D" id="3.40.50.300">
    <property type="entry name" value="P-loop containing nucleotide triphosphate hydrolases"/>
    <property type="match status" value="1"/>
</dbReference>
<comment type="subunit">
    <text evidence="9">Part of the signal recognition particle protein translocation system, which is composed of SRP and FtsY.</text>
</comment>
<dbReference type="InterPro" id="IPR000897">
    <property type="entry name" value="SRP54_GTPase_dom"/>
</dbReference>
<dbReference type="SMART" id="SM00963">
    <property type="entry name" value="SRP54_N"/>
    <property type="match status" value="1"/>
</dbReference>
<dbReference type="PANTHER" id="PTHR43134:SF1">
    <property type="entry name" value="SIGNAL RECOGNITION PARTICLE RECEPTOR SUBUNIT ALPHA"/>
    <property type="match status" value="1"/>
</dbReference>
<keyword evidence="1 9" id="KW-1003">Cell membrane</keyword>
<dbReference type="Proteomes" id="UP000005096">
    <property type="component" value="Chromosome"/>
</dbReference>
<keyword evidence="7 9" id="KW-0675">Receptor</keyword>
<dbReference type="Pfam" id="PF02881">
    <property type="entry name" value="SRP54_N"/>
    <property type="match status" value="1"/>
</dbReference>
<comment type="subcellular location">
    <subcellularLocation>
        <location evidence="9">Cell membrane</location>
        <topology evidence="9">Peripheral membrane protein</topology>
        <orientation evidence="9">Cytoplasmic side</orientation>
    </subcellularLocation>
    <subcellularLocation>
        <location evidence="9">Cytoplasm</location>
    </subcellularLocation>
</comment>
<dbReference type="Pfam" id="PF00448">
    <property type="entry name" value="SRP54"/>
    <property type="match status" value="1"/>
</dbReference>
<dbReference type="SUPFAM" id="SSF52540">
    <property type="entry name" value="P-loop containing nucleoside triphosphate hydrolases"/>
    <property type="match status" value="1"/>
</dbReference>
<keyword evidence="5 9" id="KW-0342">GTP-binding</keyword>
<proteinExistence type="inferred from homology"/>
<dbReference type="FunFam" id="3.40.50.300:FF:000053">
    <property type="entry name" value="Signal recognition particle receptor FtsY"/>
    <property type="match status" value="1"/>
</dbReference>
<accession>E3CZ97</accession>
<dbReference type="EC" id="3.6.5.4" evidence="9"/>
<evidence type="ECO:0000259" key="10">
    <source>
        <dbReference type="PROSITE" id="PS00300"/>
    </source>
</evidence>
<dbReference type="AlphaFoldDB" id="E3CZ97"/>
<dbReference type="eggNOG" id="COG0552">
    <property type="taxonomic scope" value="Bacteria"/>
</dbReference>
<keyword evidence="3 9" id="KW-0547">Nucleotide-binding</keyword>
<keyword evidence="6 9" id="KW-0472">Membrane</keyword>
<evidence type="ECO:0000256" key="6">
    <source>
        <dbReference type="ARBA" id="ARBA00023136"/>
    </source>
</evidence>
<dbReference type="GO" id="GO:0003924">
    <property type="term" value="F:GTPase activity"/>
    <property type="evidence" value="ECO:0007669"/>
    <property type="project" value="UniProtKB-UniRule"/>
</dbReference>
<dbReference type="PANTHER" id="PTHR43134">
    <property type="entry name" value="SIGNAL RECOGNITION PARTICLE RECEPTOR SUBUNIT ALPHA"/>
    <property type="match status" value="1"/>
</dbReference>
<evidence type="ECO:0000256" key="3">
    <source>
        <dbReference type="ARBA" id="ARBA00022741"/>
    </source>
</evidence>
<evidence type="ECO:0000313" key="12">
    <source>
        <dbReference type="Proteomes" id="UP000005096"/>
    </source>
</evidence>
<evidence type="ECO:0000256" key="4">
    <source>
        <dbReference type="ARBA" id="ARBA00022801"/>
    </source>
</evidence>
<dbReference type="STRING" id="584708.Apau_1347"/>
<dbReference type="InterPro" id="IPR042101">
    <property type="entry name" value="SRP54_N_sf"/>
</dbReference>
<dbReference type="SMART" id="SM00962">
    <property type="entry name" value="SRP54"/>
    <property type="match status" value="1"/>
</dbReference>
<dbReference type="HAMAP" id="MF_00920">
    <property type="entry name" value="FtsY"/>
    <property type="match status" value="1"/>
</dbReference>
<evidence type="ECO:0000256" key="9">
    <source>
        <dbReference type="HAMAP-Rule" id="MF_00920"/>
    </source>
</evidence>
<name>E3CZ97_9BACT</name>
<dbReference type="OrthoDB" id="9804720at2"/>
<evidence type="ECO:0000256" key="5">
    <source>
        <dbReference type="ARBA" id="ARBA00023134"/>
    </source>
</evidence>
<dbReference type="PaxDb" id="584708-Apau_1347"/>
<evidence type="ECO:0000256" key="2">
    <source>
        <dbReference type="ARBA" id="ARBA00022490"/>
    </source>
</evidence>
<dbReference type="InterPro" id="IPR004390">
    <property type="entry name" value="SR_rcpt_FtsY"/>
</dbReference>
<dbReference type="InterPro" id="IPR027417">
    <property type="entry name" value="P-loop_NTPase"/>
</dbReference>
<sequence>MKGLWKGFWDKVKDIRSRWEYGVAGLFSDDPVSEEFFEKLEEHLLAGDVGLELTESLLEDLRSFAKREKVGKASDLKQHFAQEIKDTLQRVPKMGEPLSFDGPLGVILLVGVNGSGKTTTAAKLAASFRKRGETVVLAAADTFRAAAIDQLRIWGERTGTRVIAQSPGSDAAAVVFDALQAVKSVGRGVVVVDTAGRLHTKHNLMEELTKIHRVARREVDPSCIETLLVLDAVTGQNGLVQAETFHAAFPLTGFVLTKFDHTARGGILLSLASRLALPVRYVGLGEKEEDLDSFDVDSFVEGLLSLKQEVPSDA</sequence>
<dbReference type="GO" id="GO:0006614">
    <property type="term" value="P:SRP-dependent cotranslational protein targeting to membrane"/>
    <property type="evidence" value="ECO:0007669"/>
    <property type="project" value="InterPro"/>
</dbReference>
<keyword evidence="2 9" id="KW-0963">Cytoplasm</keyword>
<feature type="binding site" evidence="9">
    <location>
        <begin position="257"/>
        <end position="260"/>
    </location>
    <ligand>
        <name>GTP</name>
        <dbReference type="ChEBI" id="CHEBI:37565"/>
    </ligand>
</feature>
<gene>
    <name evidence="9" type="primary">ftsY</name>
    <name evidence="11" type="ORF">Apau_1347</name>
</gene>
<reference evidence="11 12" key="1">
    <citation type="journal article" date="2010" name="Stand. Genomic Sci.">
        <title>Non-contiguous finished genome sequence of Aminomonas paucivorans type strain (GLU-3).</title>
        <authorList>
            <person name="Pitluck S."/>
            <person name="Yasawong M."/>
            <person name="Held B."/>
            <person name="Lapidus A."/>
            <person name="Nolan M."/>
            <person name="Copeland A."/>
            <person name="Lucas S."/>
            <person name="Del Rio T.G."/>
            <person name="Tice H."/>
            <person name="Cheng J.F."/>
            <person name="Chertkov O."/>
            <person name="Goodwin L."/>
            <person name="Tapia R."/>
            <person name="Han C."/>
            <person name="Liolios K."/>
            <person name="Ivanova N."/>
            <person name="Mavromatis K."/>
            <person name="Ovchinnikova G."/>
            <person name="Pati A."/>
            <person name="Chen A."/>
            <person name="Palaniappan K."/>
            <person name="Land M."/>
            <person name="Hauser L."/>
            <person name="Chang Y.J."/>
            <person name="Jeffries C.D."/>
            <person name="Pukall R."/>
            <person name="Spring S."/>
            <person name="Rohde M."/>
            <person name="Sikorski J."/>
            <person name="Goker M."/>
            <person name="Woyke T."/>
            <person name="Bristow J."/>
            <person name="Eisen J.A."/>
            <person name="Markowitz V."/>
            <person name="Hugenholtz P."/>
            <person name="Kyrpides N.C."/>
            <person name="Klenk H.P."/>
        </authorList>
    </citation>
    <scope>NUCLEOTIDE SEQUENCE [LARGE SCALE GENOMIC DNA]</scope>
    <source>
        <strain evidence="11 12">DSM 12260</strain>
    </source>
</reference>
<dbReference type="RefSeq" id="WP_006300972.1">
    <property type="nucleotide sequence ID" value="NZ_CM001022.1"/>
</dbReference>